<evidence type="ECO:0000313" key="11">
    <source>
        <dbReference type="Proteomes" id="UP001208938"/>
    </source>
</evidence>
<comment type="caution">
    <text evidence="10">The sequence shown here is derived from an EMBL/GenBank/DDBJ whole genome shotgun (WGS) entry which is preliminary data.</text>
</comment>
<dbReference type="Gene3D" id="3.10.20.30">
    <property type="match status" value="1"/>
</dbReference>
<dbReference type="Proteomes" id="UP001208938">
    <property type="component" value="Unassembled WGS sequence"/>
</dbReference>
<dbReference type="PROSITE" id="PS51085">
    <property type="entry name" value="2FE2S_FER_2"/>
    <property type="match status" value="1"/>
</dbReference>
<evidence type="ECO:0000256" key="6">
    <source>
        <dbReference type="ARBA" id="ARBA00023014"/>
    </source>
</evidence>
<evidence type="ECO:0000256" key="2">
    <source>
        <dbReference type="ARBA" id="ARBA00022714"/>
    </source>
</evidence>
<dbReference type="InterPro" id="IPR001041">
    <property type="entry name" value="2Fe-2S_ferredoxin-type"/>
</dbReference>
<dbReference type="SUPFAM" id="SSF52343">
    <property type="entry name" value="Ferredoxin reductase-like, C-terminal NADP-linked domain"/>
    <property type="match status" value="1"/>
</dbReference>
<keyword evidence="1" id="KW-0285">Flavoprotein</keyword>
<dbReference type="SUPFAM" id="SSF54292">
    <property type="entry name" value="2Fe-2S ferredoxin-like"/>
    <property type="match status" value="1"/>
</dbReference>
<evidence type="ECO:0000313" key="10">
    <source>
        <dbReference type="EMBL" id="MCW1935006.1"/>
    </source>
</evidence>
<dbReference type="InterPro" id="IPR036010">
    <property type="entry name" value="2Fe-2S_ferredoxin-like_sf"/>
</dbReference>
<evidence type="ECO:0000256" key="5">
    <source>
        <dbReference type="ARBA" id="ARBA00023004"/>
    </source>
</evidence>
<gene>
    <name evidence="10" type="ORF">OKW52_22805</name>
</gene>
<proteinExistence type="predicted"/>
<dbReference type="InterPro" id="IPR050415">
    <property type="entry name" value="MRET"/>
</dbReference>
<dbReference type="PROSITE" id="PS51384">
    <property type="entry name" value="FAD_FR"/>
    <property type="match status" value="1"/>
</dbReference>
<accession>A0ABT3H5C6</accession>
<dbReference type="Gene3D" id="3.40.50.80">
    <property type="entry name" value="Nucleotide-binding domain of ferredoxin-NADP reductase (FNR) module"/>
    <property type="match status" value="1"/>
</dbReference>
<dbReference type="Pfam" id="PF00175">
    <property type="entry name" value="NAD_binding_1"/>
    <property type="match status" value="1"/>
</dbReference>
<dbReference type="PROSITE" id="PS00197">
    <property type="entry name" value="2FE2S_FER_1"/>
    <property type="match status" value="1"/>
</dbReference>
<dbReference type="CDD" id="cd00207">
    <property type="entry name" value="fer2"/>
    <property type="match status" value="1"/>
</dbReference>
<dbReference type="InterPro" id="IPR039261">
    <property type="entry name" value="FNR_nucleotide-bd"/>
</dbReference>
<dbReference type="InterPro" id="IPR006058">
    <property type="entry name" value="2Fe2S_fd_BS"/>
</dbReference>
<protein>
    <submittedName>
        <fullName evidence="10">PDR/VanB family oxidoreductase</fullName>
    </submittedName>
</protein>
<dbReference type="InterPro" id="IPR017927">
    <property type="entry name" value="FAD-bd_FR_type"/>
</dbReference>
<feature type="domain" description="FAD-binding FR-type" evidence="9">
    <location>
        <begin position="3"/>
        <end position="106"/>
    </location>
</feature>
<organism evidence="10 11">
    <name type="scientific">Pararhodobacter zhoushanensis</name>
    <dbReference type="NCBI Taxonomy" id="2479545"/>
    <lineage>
        <taxon>Bacteria</taxon>
        <taxon>Pseudomonadati</taxon>
        <taxon>Pseudomonadota</taxon>
        <taxon>Alphaproteobacteria</taxon>
        <taxon>Rhodobacterales</taxon>
        <taxon>Paracoccaceae</taxon>
        <taxon>Pararhodobacter</taxon>
    </lineage>
</organism>
<dbReference type="PRINTS" id="PR00371">
    <property type="entry name" value="FPNCR"/>
</dbReference>
<evidence type="ECO:0000256" key="7">
    <source>
        <dbReference type="ARBA" id="ARBA00034078"/>
    </source>
</evidence>
<dbReference type="PANTHER" id="PTHR47354:SF1">
    <property type="entry name" value="CARNITINE MONOOXYGENASE REDUCTASE SUBUNIT"/>
    <property type="match status" value="1"/>
</dbReference>
<keyword evidence="2" id="KW-0001">2Fe-2S</keyword>
<dbReference type="CDD" id="cd06185">
    <property type="entry name" value="PDR_like"/>
    <property type="match status" value="1"/>
</dbReference>
<dbReference type="SUPFAM" id="SSF63380">
    <property type="entry name" value="Riboflavin synthase domain-like"/>
    <property type="match status" value="1"/>
</dbReference>
<evidence type="ECO:0000259" key="9">
    <source>
        <dbReference type="PROSITE" id="PS51384"/>
    </source>
</evidence>
<evidence type="ECO:0000259" key="8">
    <source>
        <dbReference type="PROSITE" id="PS51085"/>
    </source>
</evidence>
<dbReference type="InterPro" id="IPR017938">
    <property type="entry name" value="Riboflavin_synthase-like_b-brl"/>
</dbReference>
<comment type="cofactor">
    <cofactor evidence="7">
        <name>[2Fe-2S] cluster</name>
        <dbReference type="ChEBI" id="CHEBI:190135"/>
    </cofactor>
</comment>
<name>A0ABT3H5C6_9RHOB</name>
<evidence type="ECO:0000256" key="1">
    <source>
        <dbReference type="ARBA" id="ARBA00022630"/>
    </source>
</evidence>
<dbReference type="RefSeq" id="WP_264507891.1">
    <property type="nucleotide sequence ID" value="NZ_JAPDFL010000002.1"/>
</dbReference>
<keyword evidence="11" id="KW-1185">Reference proteome</keyword>
<dbReference type="PRINTS" id="PR00409">
    <property type="entry name" value="PHDIOXRDTASE"/>
</dbReference>
<keyword evidence="3" id="KW-0479">Metal-binding</keyword>
<dbReference type="EMBL" id="JAPDFL010000002">
    <property type="protein sequence ID" value="MCW1935006.1"/>
    <property type="molecule type" value="Genomic_DNA"/>
</dbReference>
<dbReference type="PANTHER" id="PTHR47354">
    <property type="entry name" value="NADH OXIDOREDUCTASE HCR"/>
    <property type="match status" value="1"/>
</dbReference>
<reference evidence="10 11" key="1">
    <citation type="submission" date="2022-10" db="EMBL/GenBank/DDBJ databases">
        <title>Pararhodobacter sp. nov., isolated from marine algae.</title>
        <authorList>
            <person name="Choi B.J."/>
            <person name="Kim J.M."/>
            <person name="Lee J.K."/>
            <person name="Choi D.G."/>
            <person name="Jeon C.O."/>
        </authorList>
    </citation>
    <scope>NUCLEOTIDE SEQUENCE [LARGE SCALE GENOMIC DNA]</scope>
    <source>
        <strain evidence="10 11">ZQ420</strain>
    </source>
</reference>
<evidence type="ECO:0000256" key="3">
    <source>
        <dbReference type="ARBA" id="ARBA00022723"/>
    </source>
</evidence>
<keyword evidence="4" id="KW-0560">Oxidoreductase</keyword>
<keyword evidence="6" id="KW-0411">Iron-sulfur</keyword>
<dbReference type="InterPro" id="IPR001433">
    <property type="entry name" value="OxRdtase_FAD/NAD-bd"/>
</dbReference>
<dbReference type="InterPro" id="IPR012675">
    <property type="entry name" value="Beta-grasp_dom_sf"/>
</dbReference>
<dbReference type="Pfam" id="PF00111">
    <property type="entry name" value="Fer2"/>
    <property type="match status" value="1"/>
</dbReference>
<dbReference type="Gene3D" id="2.40.30.10">
    <property type="entry name" value="Translation factors"/>
    <property type="match status" value="1"/>
</dbReference>
<evidence type="ECO:0000256" key="4">
    <source>
        <dbReference type="ARBA" id="ARBA00023002"/>
    </source>
</evidence>
<keyword evidence="5" id="KW-0408">Iron</keyword>
<dbReference type="InterPro" id="IPR001709">
    <property type="entry name" value="Flavoprot_Pyr_Nucl_cyt_Rdtase"/>
</dbReference>
<feature type="domain" description="2Fe-2S ferredoxin-type" evidence="8">
    <location>
        <begin position="238"/>
        <end position="323"/>
    </location>
</feature>
<sequence length="323" mass="34661">MSDGDIPVRVKQMRHEADTVLSVTFETLNGAPLPKAEPGAHVDLILTDDLRRSYSLTAALDGTTAQCTVAVHRDPKSKGGSVYVHDTMRVGDKLRLSRPKNHFALDQSAGHSVLIAGGIGITPILAMVRRLTELGKPWHLHYAARKRSAAAFLPEIEACVAQSNGQGALTPHFDDEVSGALIDLARIFAGAGDTAHFYCCGPEPMLAAYEAAGRAVPKARVHAEYFSAKEEVAREGGFDVVLNRSGKVLHVDAGKTILDVLIANRVSVPFACTEGTCGTCETRVIEGRPDHRDTILTDEERAHGDTMMVCCSGSKSARLVLDL</sequence>